<gene>
    <name evidence="1" type="ORF">Pla175_05570</name>
</gene>
<accession>A0A518D6U9</accession>
<evidence type="ECO:0000313" key="2">
    <source>
        <dbReference type="Proteomes" id="UP000317429"/>
    </source>
</evidence>
<dbReference type="AlphaFoldDB" id="A0A518D6U9"/>
<sequence length="98" mass="10599">MRESLFRGGGNNVTRGWIVDAAEKIKPPAPAVRLTAVDEMILDCIDNHGSVKSQTDLLDKLAEDGEIASEGSIKLRLAELKARGVLVPVKGDRGYKRA</sequence>
<evidence type="ECO:0000313" key="1">
    <source>
        <dbReference type="EMBL" id="QDU87200.1"/>
    </source>
</evidence>
<reference evidence="1 2" key="1">
    <citation type="submission" date="2019-02" db="EMBL/GenBank/DDBJ databases">
        <title>Deep-cultivation of Planctomycetes and their phenomic and genomic characterization uncovers novel biology.</title>
        <authorList>
            <person name="Wiegand S."/>
            <person name="Jogler M."/>
            <person name="Boedeker C."/>
            <person name="Pinto D."/>
            <person name="Vollmers J."/>
            <person name="Rivas-Marin E."/>
            <person name="Kohn T."/>
            <person name="Peeters S.H."/>
            <person name="Heuer A."/>
            <person name="Rast P."/>
            <person name="Oberbeckmann S."/>
            <person name="Bunk B."/>
            <person name="Jeske O."/>
            <person name="Meyerdierks A."/>
            <person name="Storesund J.E."/>
            <person name="Kallscheuer N."/>
            <person name="Luecker S."/>
            <person name="Lage O.M."/>
            <person name="Pohl T."/>
            <person name="Merkel B.J."/>
            <person name="Hornburger P."/>
            <person name="Mueller R.-W."/>
            <person name="Bruemmer F."/>
            <person name="Labrenz M."/>
            <person name="Spormann A.M."/>
            <person name="Op den Camp H."/>
            <person name="Overmann J."/>
            <person name="Amann R."/>
            <person name="Jetten M.S.M."/>
            <person name="Mascher T."/>
            <person name="Medema M.H."/>
            <person name="Devos D.P."/>
            <person name="Kaster A.-K."/>
            <person name="Ovreas L."/>
            <person name="Rohde M."/>
            <person name="Galperin M.Y."/>
            <person name="Jogler C."/>
        </authorList>
    </citation>
    <scope>NUCLEOTIDE SEQUENCE [LARGE SCALE GENOMIC DNA]</scope>
    <source>
        <strain evidence="1 2">Pla175</strain>
    </source>
</reference>
<organism evidence="1 2">
    <name type="scientific">Pirellulimonas nuda</name>
    <dbReference type="NCBI Taxonomy" id="2528009"/>
    <lineage>
        <taxon>Bacteria</taxon>
        <taxon>Pseudomonadati</taxon>
        <taxon>Planctomycetota</taxon>
        <taxon>Planctomycetia</taxon>
        <taxon>Pirellulales</taxon>
        <taxon>Lacipirellulaceae</taxon>
        <taxon>Pirellulimonas</taxon>
    </lineage>
</organism>
<protein>
    <submittedName>
        <fullName evidence="1">Uncharacterized protein</fullName>
    </submittedName>
</protein>
<name>A0A518D6U9_9BACT</name>
<keyword evidence="2" id="KW-1185">Reference proteome</keyword>
<dbReference type="EMBL" id="CP036291">
    <property type="protein sequence ID" value="QDU87200.1"/>
    <property type="molecule type" value="Genomic_DNA"/>
</dbReference>
<proteinExistence type="predicted"/>
<dbReference type="KEGG" id="pnd:Pla175_05570"/>
<dbReference type="Proteomes" id="UP000317429">
    <property type="component" value="Chromosome"/>
</dbReference>